<keyword evidence="13" id="KW-0812">Transmembrane</keyword>
<evidence type="ECO:0000256" key="2">
    <source>
        <dbReference type="ARBA" id="ARBA00012438"/>
    </source>
</evidence>
<evidence type="ECO:0000256" key="5">
    <source>
        <dbReference type="ARBA" id="ARBA00022741"/>
    </source>
</evidence>
<dbReference type="PROSITE" id="PS50110">
    <property type="entry name" value="RESPONSE_REGULATORY"/>
    <property type="match status" value="1"/>
</dbReference>
<evidence type="ECO:0000256" key="12">
    <source>
        <dbReference type="PROSITE-ProRule" id="PRU00169"/>
    </source>
</evidence>
<keyword evidence="13" id="KW-0472">Membrane</keyword>
<evidence type="ECO:0000313" key="17">
    <source>
        <dbReference type="EMBL" id="OKZ10485.1"/>
    </source>
</evidence>
<evidence type="ECO:0000256" key="1">
    <source>
        <dbReference type="ARBA" id="ARBA00000085"/>
    </source>
</evidence>
<keyword evidence="9" id="KW-0805">Transcription regulation</keyword>
<dbReference type="Pfam" id="PF07495">
    <property type="entry name" value="Y_Y_Y"/>
    <property type="match status" value="1"/>
</dbReference>
<dbReference type="Gene3D" id="2.60.40.10">
    <property type="entry name" value="Immunoglobulins"/>
    <property type="match status" value="1"/>
</dbReference>
<comment type="caution">
    <text evidence="17">The sequence shown here is derived from an EMBL/GenBank/DDBJ whole genome shotgun (WGS) entry which is preliminary data.</text>
</comment>
<dbReference type="Gene3D" id="2.130.10.10">
    <property type="entry name" value="YVTN repeat-like/Quinoprotein amine dehydrogenase"/>
    <property type="match status" value="3"/>
</dbReference>
<evidence type="ECO:0000256" key="8">
    <source>
        <dbReference type="ARBA" id="ARBA00023012"/>
    </source>
</evidence>
<keyword evidence="6" id="KW-0418">Kinase</keyword>
<feature type="transmembrane region" description="Helical" evidence="13">
    <location>
        <begin position="714"/>
        <end position="739"/>
    </location>
</feature>
<evidence type="ECO:0000256" key="6">
    <source>
        <dbReference type="ARBA" id="ARBA00022777"/>
    </source>
</evidence>
<dbReference type="SUPFAM" id="SSF55874">
    <property type="entry name" value="ATPase domain of HSP90 chaperone/DNA topoisomerase II/histidine kinase"/>
    <property type="match status" value="1"/>
</dbReference>
<dbReference type="SMART" id="SM00448">
    <property type="entry name" value="REC"/>
    <property type="match status" value="1"/>
</dbReference>
<keyword evidence="5" id="KW-0547">Nucleotide-binding</keyword>
<sequence length="1275" mass="145264">MSNGLAENTVRSISQDEHGFIWIATQNGLCCYDGMQFYTFRHDINNPTSIKENNINSILTEKEGVWVGTIEDLEYYKFSDNTFTTYSIIAKDGKISPFKSNIKTIMSVDGKIYVLDRGGQLYKQNSKTTFRQINARGLYIYSMCSYNKGQILLHTPKGIYSFNCKTGRIKEEIREISEKAGETIYYSKNLNTIYIGYEMGAPSSTYKIVNKQIKRSNVYAPTSLYSVIDYNGGIVFGTNGYGIIFQSKNGRISQYTYSNSNICADAIMTLFVDSDQNLWIGSYRYGISLHSEQTNIFHSLTATKGQLTDRIVTAIASDSRHVYLGLDGGGLNIIDKHSGKIESLNTSNSNILGDNALSIIDDGEYIWTCIYNKRLCRYSKKDKTFKNYPINSSNQIWSITDDSEGNIWLSGLQMYIFNKQSEKYSTFNTIGKWSSNILFHKNSIWISTTEDGLYCLDRKTRKIKAHYTENSKTHNIPSNHIGYIYIDSKGQIWFSPYNMGLYRLDTNTGKYVHFDKSSGFYASNANAIVETPSGDLWIGSDNGIYHYNRKSRSFVRFDKEDNMASTMINHDACFIYNDTISFGTTNGLIYFNSRNFKYKTKPYQTSITGITILSNGKYINTSNLNDKDVIELAYDQNFITINFSVPEYISPGKLRFACKMEGFDNAWRNIGEDRHATYTNMPHGEYTFRIRILGADGQWKESSSVMHITIAPPWWLSPWAICLWCILLIAILIAAYKVYRYQALMKIRARKEEMEMDMLKRDHEMKLRFYTNISHEFRTPLTLIITPLEVLLKEEKDKVLSQKLGQIYRNAKNLLTLVNQLLDFRKLEMHGEKLNLCYGDISEFVENTVQAFIPNALNSSKELTVDIRANHLYTSFDRDKICKILNNLLSNALKFTKEGDSITASLEKTVFKEQDCILIKVSDTGIGIPKEKIKNIFDRFYQVNDNSSCNTGSGIGLHIVKEYVSLHKGHIEVVSENGKGTTFSIYIPIIKADSPYMPVKENAVENKHETAEIPVSEAPETGMKKILVVEDNQEFRSFMTEQLSKDFNVIQASDGEEGEASAIQNLPDIIITDIMMPKVDGVEMCKRLKNNIQTSHIPVIILTARTSDEFMLSGYEAGADAYLSKPFKFDILLAKIRNLIKRQEERRAKFSHTIEISTGDLATTPIDEKLLKDTIKAIEANISNTEYSIDDLCTEIGLGRTNLYKKLQSITGMTPANFIRSIRLKKAAVMLKSTDMNISEIADHVGFGNIKYFNKHFKDEFGMTPTQFKKESDDN</sequence>
<dbReference type="Pfam" id="PF12833">
    <property type="entry name" value="HTH_18"/>
    <property type="match status" value="1"/>
</dbReference>
<dbReference type="AlphaFoldDB" id="A0A854C228"/>
<dbReference type="Gene3D" id="3.30.565.10">
    <property type="entry name" value="Histidine kinase-like ATPase, C-terminal domain"/>
    <property type="match status" value="1"/>
</dbReference>
<dbReference type="InterPro" id="IPR003594">
    <property type="entry name" value="HATPase_dom"/>
</dbReference>
<feature type="domain" description="Histidine kinase" evidence="15">
    <location>
        <begin position="772"/>
        <end position="991"/>
    </location>
</feature>
<dbReference type="PANTHER" id="PTHR43547">
    <property type="entry name" value="TWO-COMPONENT HISTIDINE KINASE"/>
    <property type="match status" value="1"/>
</dbReference>
<reference evidence="17 18" key="1">
    <citation type="journal article" date="2016" name="Nat. Biotechnol.">
        <title>Measurement of bacterial replication rates in microbial communities.</title>
        <authorList>
            <person name="Brown C.T."/>
            <person name="Olm M.R."/>
            <person name="Thomas B.C."/>
            <person name="Banfield J.F."/>
        </authorList>
    </citation>
    <scope>NUCLEOTIDE SEQUENCE [LARGE SCALE GENOMIC DNA]</scope>
    <source>
        <strain evidence="17">45_130</strain>
    </source>
</reference>
<dbReference type="Pfam" id="PF00072">
    <property type="entry name" value="Response_reg"/>
    <property type="match status" value="1"/>
</dbReference>
<keyword evidence="7" id="KW-0067">ATP-binding</keyword>
<dbReference type="Gene3D" id="3.40.50.2300">
    <property type="match status" value="1"/>
</dbReference>
<evidence type="ECO:0000256" key="3">
    <source>
        <dbReference type="ARBA" id="ARBA00022553"/>
    </source>
</evidence>
<dbReference type="InterPro" id="IPR005467">
    <property type="entry name" value="His_kinase_dom"/>
</dbReference>
<keyword evidence="13" id="KW-1133">Transmembrane helix</keyword>
<dbReference type="Gene3D" id="1.10.10.60">
    <property type="entry name" value="Homeodomain-like"/>
    <property type="match status" value="1"/>
</dbReference>
<dbReference type="GO" id="GO:0005524">
    <property type="term" value="F:ATP binding"/>
    <property type="evidence" value="ECO:0007669"/>
    <property type="project" value="UniProtKB-KW"/>
</dbReference>
<dbReference type="GO" id="GO:0000155">
    <property type="term" value="F:phosphorelay sensor kinase activity"/>
    <property type="evidence" value="ECO:0007669"/>
    <property type="project" value="InterPro"/>
</dbReference>
<comment type="catalytic activity">
    <reaction evidence="1">
        <text>ATP + protein L-histidine = ADP + protein N-phospho-L-histidine.</text>
        <dbReference type="EC" id="2.7.13.3"/>
    </reaction>
</comment>
<dbReference type="SMART" id="SM00388">
    <property type="entry name" value="HisKA"/>
    <property type="match status" value="1"/>
</dbReference>
<dbReference type="SUPFAM" id="SSF52172">
    <property type="entry name" value="CheY-like"/>
    <property type="match status" value="1"/>
</dbReference>
<keyword evidence="4" id="KW-0808">Transferase</keyword>
<dbReference type="PROSITE" id="PS00041">
    <property type="entry name" value="HTH_ARAC_FAMILY_1"/>
    <property type="match status" value="1"/>
</dbReference>
<feature type="modified residue" description="4-aspartylphosphate" evidence="12">
    <location>
        <position position="1073"/>
    </location>
</feature>
<proteinExistence type="predicted"/>
<dbReference type="CDD" id="cd17574">
    <property type="entry name" value="REC_OmpR"/>
    <property type="match status" value="1"/>
</dbReference>
<dbReference type="SUPFAM" id="SSF46689">
    <property type="entry name" value="Homeodomain-like"/>
    <property type="match status" value="1"/>
</dbReference>
<accession>A0A854C228</accession>
<keyword evidence="10" id="KW-0238">DNA-binding</keyword>
<dbReference type="InterPro" id="IPR036097">
    <property type="entry name" value="HisK_dim/P_sf"/>
</dbReference>
<evidence type="ECO:0000259" key="14">
    <source>
        <dbReference type="PROSITE" id="PS01124"/>
    </source>
</evidence>
<dbReference type="SUPFAM" id="SSF101898">
    <property type="entry name" value="NHL repeat"/>
    <property type="match status" value="1"/>
</dbReference>
<dbReference type="FunFam" id="3.30.565.10:FF:000037">
    <property type="entry name" value="Hybrid sensor histidine kinase/response regulator"/>
    <property type="match status" value="1"/>
</dbReference>
<dbReference type="SUPFAM" id="SSF50998">
    <property type="entry name" value="Quinoprotein alcohol dehydrogenase-like"/>
    <property type="match status" value="1"/>
</dbReference>
<dbReference type="Gene3D" id="1.10.287.130">
    <property type="match status" value="1"/>
</dbReference>
<dbReference type="InterPro" id="IPR036890">
    <property type="entry name" value="HATPase_C_sf"/>
</dbReference>
<dbReference type="PROSITE" id="PS50109">
    <property type="entry name" value="HIS_KIN"/>
    <property type="match status" value="1"/>
</dbReference>
<dbReference type="InterPro" id="IPR009057">
    <property type="entry name" value="Homeodomain-like_sf"/>
</dbReference>
<dbReference type="InterPro" id="IPR004358">
    <property type="entry name" value="Sig_transdc_His_kin-like_C"/>
</dbReference>
<dbReference type="InterPro" id="IPR001789">
    <property type="entry name" value="Sig_transdc_resp-reg_receiver"/>
</dbReference>
<dbReference type="EC" id="2.7.13.3" evidence="2"/>
<evidence type="ECO:0000256" key="11">
    <source>
        <dbReference type="ARBA" id="ARBA00023163"/>
    </source>
</evidence>
<dbReference type="EMBL" id="MNQR01000019">
    <property type="protein sequence ID" value="OKZ10485.1"/>
    <property type="molecule type" value="Genomic_DNA"/>
</dbReference>
<name>A0A854C228_9BACT</name>
<dbReference type="InterPro" id="IPR011110">
    <property type="entry name" value="Reg_prop"/>
</dbReference>
<dbReference type="InterPro" id="IPR011006">
    <property type="entry name" value="CheY-like_superfamily"/>
</dbReference>
<dbReference type="InterPro" id="IPR011123">
    <property type="entry name" value="Y_Y_Y"/>
</dbReference>
<dbReference type="FunFam" id="1.10.287.130:FF:000045">
    <property type="entry name" value="Two-component system sensor histidine kinase/response regulator"/>
    <property type="match status" value="1"/>
</dbReference>
<evidence type="ECO:0000256" key="13">
    <source>
        <dbReference type="SAM" id="Phobius"/>
    </source>
</evidence>
<dbReference type="SMART" id="SM00387">
    <property type="entry name" value="HATPase_c"/>
    <property type="match status" value="1"/>
</dbReference>
<dbReference type="PROSITE" id="PS01124">
    <property type="entry name" value="HTH_ARAC_FAMILY_2"/>
    <property type="match status" value="1"/>
</dbReference>
<dbReference type="GO" id="GO:0043565">
    <property type="term" value="F:sequence-specific DNA binding"/>
    <property type="evidence" value="ECO:0007669"/>
    <property type="project" value="InterPro"/>
</dbReference>
<gene>
    <name evidence="17" type="ORF">BHV76_06290</name>
</gene>
<dbReference type="PANTHER" id="PTHR43547:SF2">
    <property type="entry name" value="HYBRID SIGNAL TRANSDUCTION HISTIDINE KINASE C"/>
    <property type="match status" value="1"/>
</dbReference>
<feature type="domain" description="Response regulatory" evidence="16">
    <location>
        <begin position="1025"/>
        <end position="1140"/>
    </location>
</feature>
<evidence type="ECO:0000256" key="10">
    <source>
        <dbReference type="ARBA" id="ARBA00023125"/>
    </source>
</evidence>
<dbReference type="InterPro" id="IPR015943">
    <property type="entry name" value="WD40/YVTN_repeat-like_dom_sf"/>
</dbReference>
<evidence type="ECO:0000256" key="4">
    <source>
        <dbReference type="ARBA" id="ARBA00022679"/>
    </source>
</evidence>
<feature type="domain" description="HTH araC/xylS-type" evidence="14">
    <location>
        <begin position="1172"/>
        <end position="1271"/>
    </location>
</feature>
<dbReference type="SUPFAM" id="SSF47384">
    <property type="entry name" value="Homodimeric domain of signal transducing histidine kinase"/>
    <property type="match status" value="1"/>
</dbReference>
<evidence type="ECO:0000259" key="15">
    <source>
        <dbReference type="PROSITE" id="PS50109"/>
    </source>
</evidence>
<dbReference type="SMART" id="SM00342">
    <property type="entry name" value="HTH_ARAC"/>
    <property type="match status" value="1"/>
</dbReference>
<evidence type="ECO:0000259" key="16">
    <source>
        <dbReference type="PROSITE" id="PS50110"/>
    </source>
</evidence>
<dbReference type="InterPro" id="IPR013783">
    <property type="entry name" value="Ig-like_fold"/>
</dbReference>
<keyword evidence="3 12" id="KW-0597">Phosphoprotein</keyword>
<dbReference type="InterPro" id="IPR003661">
    <property type="entry name" value="HisK_dim/P_dom"/>
</dbReference>
<evidence type="ECO:0000256" key="9">
    <source>
        <dbReference type="ARBA" id="ARBA00023015"/>
    </source>
</evidence>
<protein>
    <recommendedName>
        <fullName evidence="2">histidine kinase</fullName>
        <ecNumber evidence="2">2.7.13.3</ecNumber>
    </recommendedName>
</protein>
<dbReference type="Pfam" id="PF07494">
    <property type="entry name" value="Reg_prop"/>
    <property type="match status" value="1"/>
</dbReference>
<keyword evidence="11" id="KW-0804">Transcription</keyword>
<dbReference type="InterPro" id="IPR011047">
    <property type="entry name" value="Quinoprotein_ADH-like_sf"/>
</dbReference>
<dbReference type="CDD" id="cd00082">
    <property type="entry name" value="HisKA"/>
    <property type="match status" value="1"/>
</dbReference>
<dbReference type="InterPro" id="IPR018062">
    <property type="entry name" value="HTH_AraC-typ_CS"/>
</dbReference>
<evidence type="ECO:0000313" key="18">
    <source>
        <dbReference type="Proteomes" id="UP000186685"/>
    </source>
</evidence>
<organism evidence="17 18">
    <name type="scientific">Phocaeicola plebeius</name>
    <dbReference type="NCBI Taxonomy" id="310297"/>
    <lineage>
        <taxon>Bacteria</taxon>
        <taxon>Pseudomonadati</taxon>
        <taxon>Bacteroidota</taxon>
        <taxon>Bacteroidia</taxon>
        <taxon>Bacteroidales</taxon>
        <taxon>Bacteroidaceae</taxon>
        <taxon>Phocaeicola</taxon>
    </lineage>
</organism>
<dbReference type="Pfam" id="PF02518">
    <property type="entry name" value="HATPase_c"/>
    <property type="match status" value="1"/>
</dbReference>
<evidence type="ECO:0000256" key="7">
    <source>
        <dbReference type="ARBA" id="ARBA00022840"/>
    </source>
</evidence>
<dbReference type="GO" id="GO:0003700">
    <property type="term" value="F:DNA-binding transcription factor activity"/>
    <property type="evidence" value="ECO:0007669"/>
    <property type="project" value="InterPro"/>
</dbReference>
<dbReference type="InterPro" id="IPR018060">
    <property type="entry name" value="HTH_AraC"/>
</dbReference>
<dbReference type="PRINTS" id="PR00344">
    <property type="entry name" value="BCTRLSENSOR"/>
</dbReference>
<dbReference type="Proteomes" id="UP000186685">
    <property type="component" value="Unassembled WGS sequence"/>
</dbReference>
<keyword evidence="8" id="KW-0902">Two-component regulatory system</keyword>
<dbReference type="Pfam" id="PF00512">
    <property type="entry name" value="HisKA"/>
    <property type="match status" value="1"/>
</dbReference>